<keyword evidence="2" id="KW-0812">Transmembrane</keyword>
<feature type="transmembrane region" description="Helical" evidence="2">
    <location>
        <begin position="6"/>
        <end position="32"/>
    </location>
</feature>
<evidence type="ECO:0000256" key="1">
    <source>
        <dbReference type="SAM" id="MobiDB-lite"/>
    </source>
</evidence>
<name>A0A5B7F1N9_PORTR</name>
<proteinExistence type="predicted"/>
<dbReference type="OrthoDB" id="424753at2759"/>
<feature type="compositionally biased region" description="Basic and acidic residues" evidence="1">
    <location>
        <begin position="74"/>
        <end position="85"/>
    </location>
</feature>
<dbReference type="Proteomes" id="UP000324222">
    <property type="component" value="Unassembled WGS sequence"/>
</dbReference>
<evidence type="ECO:0000313" key="4">
    <source>
        <dbReference type="Proteomes" id="UP000324222"/>
    </source>
</evidence>
<keyword evidence="2" id="KW-1133">Transmembrane helix</keyword>
<accession>A0A5B7F1N9</accession>
<dbReference type="EMBL" id="VSRR010004235">
    <property type="protein sequence ID" value="MPC39023.1"/>
    <property type="molecule type" value="Genomic_DNA"/>
</dbReference>
<feature type="region of interest" description="Disordered" evidence="1">
    <location>
        <begin position="65"/>
        <end position="85"/>
    </location>
</feature>
<evidence type="ECO:0000313" key="3">
    <source>
        <dbReference type="EMBL" id="MPC39023.1"/>
    </source>
</evidence>
<organism evidence="3 4">
    <name type="scientific">Portunus trituberculatus</name>
    <name type="common">Swimming crab</name>
    <name type="synonym">Neptunus trituberculatus</name>
    <dbReference type="NCBI Taxonomy" id="210409"/>
    <lineage>
        <taxon>Eukaryota</taxon>
        <taxon>Metazoa</taxon>
        <taxon>Ecdysozoa</taxon>
        <taxon>Arthropoda</taxon>
        <taxon>Crustacea</taxon>
        <taxon>Multicrustacea</taxon>
        <taxon>Malacostraca</taxon>
        <taxon>Eumalacostraca</taxon>
        <taxon>Eucarida</taxon>
        <taxon>Decapoda</taxon>
        <taxon>Pleocyemata</taxon>
        <taxon>Brachyura</taxon>
        <taxon>Eubrachyura</taxon>
        <taxon>Portunoidea</taxon>
        <taxon>Portunidae</taxon>
        <taxon>Portuninae</taxon>
        <taxon>Portunus</taxon>
    </lineage>
</organism>
<reference evidence="3 4" key="1">
    <citation type="submission" date="2019-05" db="EMBL/GenBank/DDBJ databases">
        <title>Another draft genome of Portunus trituberculatus and its Hox gene families provides insights of decapod evolution.</title>
        <authorList>
            <person name="Jeong J.-H."/>
            <person name="Song I."/>
            <person name="Kim S."/>
            <person name="Choi T."/>
            <person name="Kim D."/>
            <person name="Ryu S."/>
            <person name="Kim W."/>
        </authorList>
    </citation>
    <scope>NUCLEOTIDE SEQUENCE [LARGE SCALE GENOMIC DNA]</scope>
    <source>
        <tissue evidence="3">Muscle</tissue>
    </source>
</reference>
<protein>
    <submittedName>
        <fullName evidence="3">Uncharacterized protein</fullName>
    </submittedName>
</protein>
<evidence type="ECO:0000256" key="2">
    <source>
        <dbReference type="SAM" id="Phobius"/>
    </source>
</evidence>
<keyword evidence="4" id="KW-1185">Reference proteome</keyword>
<gene>
    <name evidence="3" type="ORF">E2C01_032542</name>
</gene>
<sequence>MMQVTNAIIWTICVSIIVFICVLWFVICYIGLCKLRRNRRKPPLPVYAVQPSLKDSNDRDYAVVRRGGGGGGVEKSDWVEDGSRR</sequence>
<comment type="caution">
    <text evidence="3">The sequence shown here is derived from an EMBL/GenBank/DDBJ whole genome shotgun (WGS) entry which is preliminary data.</text>
</comment>
<keyword evidence="2" id="KW-0472">Membrane</keyword>
<dbReference type="AlphaFoldDB" id="A0A5B7F1N9"/>